<reference evidence="7 8" key="1">
    <citation type="submission" date="2017-09" db="EMBL/GenBank/DDBJ databases">
        <title>Depth-based differentiation of microbial function through sediment-hosted aquifers and enrichment of novel symbionts in the deep terrestrial subsurface.</title>
        <authorList>
            <person name="Probst A.J."/>
            <person name="Ladd B."/>
            <person name="Jarett J.K."/>
            <person name="Geller-Mcgrath D.E."/>
            <person name="Sieber C.M."/>
            <person name="Emerson J.B."/>
            <person name="Anantharaman K."/>
            <person name="Thomas B.C."/>
            <person name="Malmstrom R."/>
            <person name="Stieglmeier M."/>
            <person name="Klingl A."/>
            <person name="Woyke T."/>
            <person name="Ryan C.M."/>
            <person name="Banfield J.F."/>
        </authorList>
    </citation>
    <scope>NUCLEOTIDE SEQUENCE [LARGE SCALE GENOMIC DNA]</scope>
    <source>
        <strain evidence="7">CG11_big_fil_rev_8_21_14_0_20_36_8</strain>
    </source>
</reference>
<evidence type="ECO:0000256" key="6">
    <source>
        <dbReference type="ARBA" id="ARBA00023316"/>
    </source>
</evidence>
<dbReference type="AlphaFoldDB" id="A0A2M6IUQ0"/>
<evidence type="ECO:0000256" key="5">
    <source>
        <dbReference type="ARBA" id="ARBA00023315"/>
    </source>
</evidence>
<proteinExistence type="inferred from homology"/>
<evidence type="ECO:0000256" key="1">
    <source>
        <dbReference type="ARBA" id="ARBA00009943"/>
    </source>
</evidence>
<keyword evidence="3" id="KW-0133">Cell shape</keyword>
<evidence type="ECO:0008006" key="9">
    <source>
        <dbReference type="Google" id="ProtNLM"/>
    </source>
</evidence>
<dbReference type="GO" id="GO:0009252">
    <property type="term" value="P:peptidoglycan biosynthetic process"/>
    <property type="evidence" value="ECO:0007669"/>
    <property type="project" value="UniProtKB-KW"/>
</dbReference>
<keyword evidence="6" id="KW-0961">Cell wall biogenesis/degradation</keyword>
<keyword evidence="2" id="KW-0808">Transferase</keyword>
<dbReference type="InterPro" id="IPR016181">
    <property type="entry name" value="Acyl_CoA_acyltransferase"/>
</dbReference>
<sequence length="366" mass="42660">MIIKPILDKSIWNEFFERVGEPSFHHSWEWGQFQILCGQEIERIGLYENEKLLAIALVVKVRSKRGQYLFVPHGPLFNIHEKKLAQHIDLNQINDIKHQLNELLKYLKSVAIREKFWFIRIAPILDRNDKHLKLFKSLGFKTSPIYVHAETMWVLDVTQSEDQILSVMRKNTRYAIRLAKRQNISVTSDSDKSAVNDFLTLYHQTAVRENFTPYSDKYIFNEFNSFSEVNNVKIFISGFHNSPKNSIPPKFAQEGAPKKLAASIIVFSKASGYYHQGASIHTKYPAAYLLQMNAILEAKRRGCKYYSFHGIYDSGRTPRAWEGLSLFKRGFGGFEVKYLFTQDYIVSPLYYFSYITDKILSLWRGI</sequence>
<dbReference type="PROSITE" id="PS51191">
    <property type="entry name" value="FEMABX"/>
    <property type="match status" value="1"/>
</dbReference>
<evidence type="ECO:0000256" key="3">
    <source>
        <dbReference type="ARBA" id="ARBA00022960"/>
    </source>
</evidence>
<dbReference type="GO" id="GO:0008360">
    <property type="term" value="P:regulation of cell shape"/>
    <property type="evidence" value="ECO:0007669"/>
    <property type="project" value="UniProtKB-KW"/>
</dbReference>
<dbReference type="PANTHER" id="PTHR36174">
    <property type="entry name" value="LIPID II:GLYCINE GLYCYLTRANSFERASE"/>
    <property type="match status" value="1"/>
</dbReference>
<accession>A0A2M6IUQ0</accession>
<evidence type="ECO:0000313" key="8">
    <source>
        <dbReference type="Proteomes" id="UP000231056"/>
    </source>
</evidence>
<keyword evidence="5" id="KW-0012">Acyltransferase</keyword>
<dbReference type="Proteomes" id="UP000231056">
    <property type="component" value="Unassembled WGS sequence"/>
</dbReference>
<dbReference type="Pfam" id="PF02388">
    <property type="entry name" value="FemAB"/>
    <property type="match status" value="2"/>
</dbReference>
<dbReference type="SUPFAM" id="SSF55729">
    <property type="entry name" value="Acyl-CoA N-acyltransferases (Nat)"/>
    <property type="match status" value="2"/>
</dbReference>
<name>A0A2M6IUQ0_9BACT</name>
<evidence type="ECO:0000313" key="7">
    <source>
        <dbReference type="EMBL" id="PIQ73570.1"/>
    </source>
</evidence>
<organism evidence="7 8">
    <name type="scientific">Candidatus Roizmanbacteria bacterium CG11_big_fil_rev_8_21_14_0_20_36_8</name>
    <dbReference type="NCBI Taxonomy" id="1974856"/>
    <lineage>
        <taxon>Bacteria</taxon>
        <taxon>Candidatus Roizmaniibacteriota</taxon>
    </lineage>
</organism>
<keyword evidence="4" id="KW-0573">Peptidoglycan synthesis</keyword>
<dbReference type="InterPro" id="IPR003447">
    <property type="entry name" value="FEMABX"/>
</dbReference>
<dbReference type="Gene3D" id="3.40.630.30">
    <property type="match status" value="2"/>
</dbReference>
<dbReference type="GO" id="GO:0071555">
    <property type="term" value="P:cell wall organization"/>
    <property type="evidence" value="ECO:0007669"/>
    <property type="project" value="UniProtKB-KW"/>
</dbReference>
<dbReference type="EMBL" id="PCVM01000042">
    <property type="protein sequence ID" value="PIQ73570.1"/>
    <property type="molecule type" value="Genomic_DNA"/>
</dbReference>
<protein>
    <recommendedName>
        <fullName evidence="9">Methicillin resistance protein</fullName>
    </recommendedName>
</protein>
<evidence type="ECO:0000256" key="2">
    <source>
        <dbReference type="ARBA" id="ARBA00022679"/>
    </source>
</evidence>
<comment type="caution">
    <text evidence="7">The sequence shown here is derived from an EMBL/GenBank/DDBJ whole genome shotgun (WGS) entry which is preliminary data.</text>
</comment>
<gene>
    <name evidence="7" type="ORF">COV58_01825</name>
</gene>
<evidence type="ECO:0000256" key="4">
    <source>
        <dbReference type="ARBA" id="ARBA00022984"/>
    </source>
</evidence>
<dbReference type="GO" id="GO:0016755">
    <property type="term" value="F:aminoacyltransferase activity"/>
    <property type="evidence" value="ECO:0007669"/>
    <property type="project" value="InterPro"/>
</dbReference>
<comment type="similarity">
    <text evidence="1">Belongs to the FemABX family.</text>
</comment>
<dbReference type="InterPro" id="IPR050644">
    <property type="entry name" value="PG_Glycine_Bridge_Synth"/>
</dbReference>
<dbReference type="PANTHER" id="PTHR36174:SF1">
    <property type="entry name" value="LIPID II:GLYCINE GLYCYLTRANSFERASE"/>
    <property type="match status" value="1"/>
</dbReference>